<sequence length="63" mass="6937">MGPPRSPLAQGGDERGRNMRCRGNVADFGHVDGAMKKPPERTVRQAGWGWMAAMMPKGCRDRP</sequence>
<reference evidence="2 3" key="1">
    <citation type="submission" date="2018-05" db="EMBL/GenBank/DDBJ databases">
        <title>Komagataeibacter cocois sp. nov., for a novel cellulose- producing strain isolated from coconut milk.</title>
        <authorList>
            <person name="Liu L."/>
            <person name="Wang Y."/>
            <person name="Liu S."/>
            <person name="Bi J."/>
            <person name="Chen H."/>
            <person name="Deng J."/>
            <person name="Zhang C."/>
            <person name="Hu Q."/>
            <person name="Li C."/>
        </authorList>
    </citation>
    <scope>NUCLEOTIDE SEQUENCE [LARGE SCALE GENOMIC DNA]</scope>
    <source>
        <strain evidence="2 3">WE7</strain>
    </source>
</reference>
<keyword evidence="3" id="KW-1185">Reference proteome</keyword>
<evidence type="ECO:0000313" key="2">
    <source>
        <dbReference type="EMBL" id="RBM06756.1"/>
    </source>
</evidence>
<name>A0A365YUX0_9PROT</name>
<dbReference type="AlphaFoldDB" id="A0A365YUX0"/>
<dbReference type="EMBL" id="QEXL01000010">
    <property type="protein sequence ID" value="RBM06756.1"/>
    <property type="molecule type" value="Genomic_DNA"/>
</dbReference>
<proteinExistence type="predicted"/>
<evidence type="ECO:0000313" key="3">
    <source>
        <dbReference type="Proteomes" id="UP000252680"/>
    </source>
</evidence>
<organism evidence="2 3">
    <name type="scientific">Novacetimonas cocois</name>
    <dbReference type="NCBI Taxonomy" id="1747507"/>
    <lineage>
        <taxon>Bacteria</taxon>
        <taxon>Pseudomonadati</taxon>
        <taxon>Pseudomonadota</taxon>
        <taxon>Alphaproteobacteria</taxon>
        <taxon>Acetobacterales</taxon>
        <taxon>Acetobacteraceae</taxon>
        <taxon>Novacetimonas</taxon>
    </lineage>
</organism>
<comment type="caution">
    <text evidence="2">The sequence shown here is derived from an EMBL/GenBank/DDBJ whole genome shotgun (WGS) entry which is preliminary data.</text>
</comment>
<dbReference type="Proteomes" id="UP000252680">
    <property type="component" value="Unassembled WGS sequence"/>
</dbReference>
<protein>
    <submittedName>
        <fullName evidence="2">Uncharacterized protein</fullName>
    </submittedName>
</protein>
<gene>
    <name evidence="2" type="ORF">NJLHNGOC_08905</name>
</gene>
<evidence type="ECO:0000256" key="1">
    <source>
        <dbReference type="SAM" id="MobiDB-lite"/>
    </source>
</evidence>
<feature type="region of interest" description="Disordered" evidence="1">
    <location>
        <begin position="1"/>
        <end position="20"/>
    </location>
</feature>
<accession>A0A365YUX0</accession>